<name>A0ABS2TQ83_9ACTN</name>
<dbReference type="InterPro" id="IPR002937">
    <property type="entry name" value="Amino_oxidase"/>
</dbReference>
<dbReference type="PANTHER" id="PTHR43734:SF1">
    <property type="entry name" value="PHYTOENE DESATURASE"/>
    <property type="match status" value="1"/>
</dbReference>
<keyword evidence="3" id="KW-1185">Reference proteome</keyword>
<sequence length="505" mass="52993">MARIAVIGAGMGALAAAARLATGGQRVTVFERADTYGGSVGRFERDGFGFDTGPGLLLLPAVYRDLFVKTGRESLEQSVELVQADPASRHVFADGTAVSLPNTSRSGVIEALDAAFGPGSGERWSEVMLRGRQVWEVTRRPLLEDTFGRGARALGRDPYPAVVRRGLFRRGAPTLAEVGARELGDPRAAALLGSHALAYGFDPRTAPAAATVLPYVEQSFGVWYVRGGGLRALAEAVYERCLARKVEFRFGAAVTEVLEKDGRASGVELADGTRFEADAVVAAAPLRALYDEEVVPWTYQDEWPEPGPVDEPGRFTVHLALRGGRPEGTAHRTVVHAARPEPGLDWTFGPHRGDLPGADALTVTVLRPDDPALRPDGAHEPVTVTATVPPQGVVDWTAPGVADDFAGRLVAAAEAAVPGLRDREVWRVARTPADTERETGAPGGSVPRPVLAGADGALLRAPNKGPVKGLWFAGGWAHPGGGLPHAGMSGAIVADLIAGGPGGSR</sequence>
<proteinExistence type="predicted"/>
<dbReference type="Gene3D" id="3.50.50.60">
    <property type="entry name" value="FAD/NAD(P)-binding domain"/>
    <property type="match status" value="2"/>
</dbReference>
<dbReference type="InterPro" id="IPR036188">
    <property type="entry name" value="FAD/NAD-bd_sf"/>
</dbReference>
<dbReference type="EMBL" id="JADKYB010000006">
    <property type="protein sequence ID" value="MBM9505500.1"/>
    <property type="molecule type" value="Genomic_DNA"/>
</dbReference>
<evidence type="ECO:0000313" key="2">
    <source>
        <dbReference type="EMBL" id="MBM9505500.1"/>
    </source>
</evidence>
<dbReference type="PANTHER" id="PTHR43734">
    <property type="entry name" value="PHYTOENE DESATURASE"/>
    <property type="match status" value="1"/>
</dbReference>
<reference evidence="2 3" key="1">
    <citation type="submission" date="2021-01" db="EMBL/GenBank/DDBJ databases">
        <title>Streptomyces acididurans sp. nov., isolated from a peat swamp forest soil.</title>
        <authorList>
            <person name="Chantavorakit T."/>
            <person name="Duangmal K."/>
        </authorList>
    </citation>
    <scope>NUCLEOTIDE SEQUENCE [LARGE SCALE GENOMIC DNA]</scope>
    <source>
        <strain evidence="2 3">KK5PA1</strain>
    </source>
</reference>
<organism evidence="2 3">
    <name type="scientific">Actinacidiphila acididurans</name>
    <dbReference type="NCBI Taxonomy" id="2784346"/>
    <lineage>
        <taxon>Bacteria</taxon>
        <taxon>Bacillati</taxon>
        <taxon>Actinomycetota</taxon>
        <taxon>Actinomycetes</taxon>
        <taxon>Kitasatosporales</taxon>
        <taxon>Streptomycetaceae</taxon>
        <taxon>Actinacidiphila</taxon>
    </lineage>
</organism>
<feature type="domain" description="Amine oxidase" evidence="1">
    <location>
        <begin position="14"/>
        <end position="497"/>
    </location>
</feature>
<accession>A0ABS2TQ83</accession>
<evidence type="ECO:0000259" key="1">
    <source>
        <dbReference type="Pfam" id="PF01593"/>
    </source>
</evidence>
<dbReference type="RefSeq" id="WP_205357359.1">
    <property type="nucleotide sequence ID" value="NZ_JADKYB010000006.1"/>
</dbReference>
<dbReference type="SUPFAM" id="SSF51905">
    <property type="entry name" value="FAD/NAD(P)-binding domain"/>
    <property type="match status" value="1"/>
</dbReference>
<dbReference type="Pfam" id="PF01593">
    <property type="entry name" value="Amino_oxidase"/>
    <property type="match status" value="1"/>
</dbReference>
<dbReference type="PRINTS" id="PR00419">
    <property type="entry name" value="ADXRDTASE"/>
</dbReference>
<dbReference type="Proteomes" id="UP000749040">
    <property type="component" value="Unassembled WGS sequence"/>
</dbReference>
<gene>
    <name evidence="2" type="ORF">ITX44_13255</name>
</gene>
<evidence type="ECO:0000313" key="3">
    <source>
        <dbReference type="Proteomes" id="UP000749040"/>
    </source>
</evidence>
<comment type="caution">
    <text evidence="2">The sequence shown here is derived from an EMBL/GenBank/DDBJ whole genome shotgun (WGS) entry which is preliminary data.</text>
</comment>
<protein>
    <submittedName>
        <fullName evidence="2">FAD-dependent oxidoreductase</fullName>
    </submittedName>
</protein>